<name>A0A4V2WM58_9PROT</name>
<evidence type="ECO:0000259" key="3">
    <source>
        <dbReference type="Pfam" id="PF00496"/>
    </source>
</evidence>
<dbReference type="Gene3D" id="3.10.105.10">
    <property type="entry name" value="Dipeptide-binding Protein, Domain 3"/>
    <property type="match status" value="1"/>
</dbReference>
<organism evidence="4 5">
    <name type="scientific">Roseicella aquatilis</name>
    <dbReference type="NCBI Taxonomy" id="2527868"/>
    <lineage>
        <taxon>Bacteria</taxon>
        <taxon>Pseudomonadati</taxon>
        <taxon>Pseudomonadota</taxon>
        <taxon>Alphaproteobacteria</taxon>
        <taxon>Acetobacterales</taxon>
        <taxon>Roseomonadaceae</taxon>
        <taxon>Roseicella</taxon>
    </lineage>
</organism>
<evidence type="ECO:0000256" key="1">
    <source>
        <dbReference type="ARBA" id="ARBA00004418"/>
    </source>
</evidence>
<dbReference type="GO" id="GO:1904680">
    <property type="term" value="F:peptide transmembrane transporter activity"/>
    <property type="evidence" value="ECO:0007669"/>
    <property type="project" value="TreeGrafter"/>
</dbReference>
<gene>
    <name evidence="4" type="ORF">EXY23_00225</name>
</gene>
<dbReference type="InterPro" id="IPR039424">
    <property type="entry name" value="SBP_5"/>
</dbReference>
<sequence>MSPTRRALLGATGLAALPALPEPWAIRPAAAQAERVLRYGISMADIPQTTGQPDRGAGAYQFTGYTLYDPLVAWEMDVADRPGTLVPGLATSWEADPADRRKWVFRLRSGVTFHDGSSFDADAVIWNFDKVLNPQAPHFDNRQAAQVRPRLPSVASWRKLDAMTVEVTTKTVDSIFPYQMLWFLISSPAQYEKLGRSWERFAEAPSGTGPFRLAKLTPRASAELVRNPGYWNPARIPKADRIILVVAPDAVTRTNALLTGQVDFIETPAPDLVPRLKQSGMRLVENVTPHVWNYHLSLLEGSPWRDIRLRKAANLAINRDEVVALMNGLARPAVGVVDPSSPWFGKPGFQVTYDMDAARKLLAEAGFSKSSPLRTRFLVATGGSGQMLSMPMNEYIQASWREAGIALELVPVELEVLYTCWRQGAAGDLARQNNVSANNVAYVTSDPLYALIRFFHSGQVSPTGVNWSHYRDPETDRLIDTALNTFDPAEVDRLMARVHERVVDQALLVFVVHDTNPHVMGRAVRSYIQAQHWFQDLTTLG</sequence>
<dbReference type="Proteomes" id="UP000295023">
    <property type="component" value="Unassembled WGS sequence"/>
</dbReference>
<dbReference type="PIRSF" id="PIRSF002741">
    <property type="entry name" value="MppA"/>
    <property type="match status" value="1"/>
</dbReference>
<dbReference type="EMBL" id="SKBM01000001">
    <property type="protein sequence ID" value="TCZ66580.1"/>
    <property type="molecule type" value="Genomic_DNA"/>
</dbReference>
<dbReference type="InterPro" id="IPR006311">
    <property type="entry name" value="TAT_signal"/>
</dbReference>
<dbReference type="InterPro" id="IPR000914">
    <property type="entry name" value="SBP_5_dom"/>
</dbReference>
<accession>A0A4V2WM58</accession>
<dbReference type="OrthoDB" id="9773508at2"/>
<evidence type="ECO:0000313" key="4">
    <source>
        <dbReference type="EMBL" id="TCZ66580.1"/>
    </source>
</evidence>
<dbReference type="SUPFAM" id="SSF53850">
    <property type="entry name" value="Periplasmic binding protein-like II"/>
    <property type="match status" value="1"/>
</dbReference>
<feature type="domain" description="Solute-binding protein family 5" evidence="3">
    <location>
        <begin position="84"/>
        <end position="459"/>
    </location>
</feature>
<dbReference type="AlphaFoldDB" id="A0A4V2WM58"/>
<dbReference type="Gene3D" id="3.40.190.10">
    <property type="entry name" value="Periplasmic binding protein-like II"/>
    <property type="match status" value="1"/>
</dbReference>
<comment type="similarity">
    <text evidence="2">Belongs to the bacterial solute-binding protein 5 family.</text>
</comment>
<dbReference type="InterPro" id="IPR030678">
    <property type="entry name" value="Peptide/Ni-bd"/>
</dbReference>
<keyword evidence="5" id="KW-1185">Reference proteome</keyword>
<protein>
    <submittedName>
        <fullName evidence="4">ABC transporter substrate-binding protein</fullName>
    </submittedName>
</protein>
<dbReference type="GO" id="GO:0043190">
    <property type="term" value="C:ATP-binding cassette (ABC) transporter complex"/>
    <property type="evidence" value="ECO:0007669"/>
    <property type="project" value="InterPro"/>
</dbReference>
<reference evidence="4 5" key="1">
    <citation type="submission" date="2019-03" db="EMBL/GenBank/DDBJ databases">
        <title>Paracraurococcus aquatilis NE82 genome sequence.</title>
        <authorList>
            <person name="Zhao Y."/>
            <person name="Du Z."/>
        </authorList>
    </citation>
    <scope>NUCLEOTIDE SEQUENCE [LARGE SCALE GENOMIC DNA]</scope>
    <source>
        <strain evidence="4 5">NE82</strain>
    </source>
</reference>
<proteinExistence type="inferred from homology"/>
<dbReference type="Gene3D" id="3.90.76.10">
    <property type="entry name" value="Dipeptide-binding Protein, Domain 1"/>
    <property type="match status" value="1"/>
</dbReference>
<dbReference type="PANTHER" id="PTHR30290:SF83">
    <property type="entry name" value="ABC TRANSPORTER SUBSTRATE-BINDING PROTEIN"/>
    <property type="match status" value="1"/>
</dbReference>
<comment type="subcellular location">
    <subcellularLocation>
        <location evidence="1">Periplasm</location>
    </subcellularLocation>
</comment>
<dbReference type="CDD" id="cd08495">
    <property type="entry name" value="PBP2_NikA_DppA_OppA_like_8"/>
    <property type="match status" value="1"/>
</dbReference>
<dbReference type="GO" id="GO:0015833">
    <property type="term" value="P:peptide transport"/>
    <property type="evidence" value="ECO:0007669"/>
    <property type="project" value="TreeGrafter"/>
</dbReference>
<dbReference type="PANTHER" id="PTHR30290">
    <property type="entry name" value="PERIPLASMIC BINDING COMPONENT OF ABC TRANSPORTER"/>
    <property type="match status" value="1"/>
</dbReference>
<dbReference type="RefSeq" id="WP_132283552.1">
    <property type="nucleotide sequence ID" value="NZ_SKBM01000001.1"/>
</dbReference>
<comment type="caution">
    <text evidence="4">The sequence shown here is derived from an EMBL/GenBank/DDBJ whole genome shotgun (WGS) entry which is preliminary data.</text>
</comment>
<evidence type="ECO:0000313" key="5">
    <source>
        <dbReference type="Proteomes" id="UP000295023"/>
    </source>
</evidence>
<dbReference type="GO" id="GO:0030288">
    <property type="term" value="C:outer membrane-bounded periplasmic space"/>
    <property type="evidence" value="ECO:0007669"/>
    <property type="project" value="UniProtKB-ARBA"/>
</dbReference>
<dbReference type="PROSITE" id="PS51318">
    <property type="entry name" value="TAT"/>
    <property type="match status" value="1"/>
</dbReference>
<evidence type="ECO:0000256" key="2">
    <source>
        <dbReference type="ARBA" id="ARBA00005695"/>
    </source>
</evidence>
<dbReference type="Pfam" id="PF00496">
    <property type="entry name" value="SBP_bac_5"/>
    <property type="match status" value="1"/>
</dbReference>